<dbReference type="RefSeq" id="XP_025350678.1">
    <property type="nucleotide sequence ID" value="XM_025489146.1"/>
</dbReference>
<feature type="compositionally biased region" description="Basic and acidic residues" evidence="1">
    <location>
        <begin position="143"/>
        <end position="159"/>
    </location>
</feature>
<feature type="compositionally biased region" description="Gly residues" evidence="1">
    <location>
        <begin position="110"/>
        <end position="121"/>
    </location>
</feature>
<feature type="region of interest" description="Disordered" evidence="1">
    <location>
        <begin position="109"/>
        <end position="277"/>
    </location>
</feature>
<evidence type="ECO:0000313" key="2">
    <source>
        <dbReference type="EMBL" id="PWN23518.1"/>
    </source>
</evidence>
<dbReference type="EMBL" id="KZ819321">
    <property type="protein sequence ID" value="PWN23518.1"/>
    <property type="molecule type" value="Genomic_DNA"/>
</dbReference>
<feature type="compositionally biased region" description="Low complexity" evidence="1">
    <location>
        <begin position="160"/>
        <end position="201"/>
    </location>
</feature>
<accession>A0A316UF08</accession>
<name>A0A316UF08_9BASI</name>
<feature type="compositionally biased region" description="Low complexity" evidence="1">
    <location>
        <begin position="122"/>
        <end position="137"/>
    </location>
</feature>
<feature type="compositionally biased region" description="Gly residues" evidence="1">
    <location>
        <begin position="227"/>
        <end position="238"/>
    </location>
</feature>
<organism evidence="2 3">
    <name type="scientific">Pseudomicrostroma glucosiphilum</name>
    <dbReference type="NCBI Taxonomy" id="1684307"/>
    <lineage>
        <taxon>Eukaryota</taxon>
        <taxon>Fungi</taxon>
        <taxon>Dikarya</taxon>
        <taxon>Basidiomycota</taxon>
        <taxon>Ustilaginomycotina</taxon>
        <taxon>Exobasidiomycetes</taxon>
        <taxon>Microstromatales</taxon>
        <taxon>Microstromatales incertae sedis</taxon>
        <taxon>Pseudomicrostroma</taxon>
    </lineage>
</organism>
<dbReference type="AlphaFoldDB" id="A0A316UF08"/>
<gene>
    <name evidence="2" type="ORF">BCV69DRAFT_1203</name>
</gene>
<protein>
    <submittedName>
        <fullName evidence="2">Uncharacterized protein</fullName>
    </submittedName>
</protein>
<feature type="compositionally biased region" description="Low complexity" evidence="1">
    <location>
        <begin position="268"/>
        <end position="277"/>
    </location>
</feature>
<sequence length="277" mass="28599">MADDWLTLLPLSPGLYSAAQAIRELKASTTWWKTIGRISGGATAIFLARRRRPPPGVLGSLGFGLLGTFIGEGLSLPFAILAGGRKAISSVEDPKHFAKVLQERQAMQNGRGGLPGIGPRMGQGQSQSQGQQGQQQGVLGRDLAGDKEFGTSGDFKDSSFGDFGAASSSTSSSTPRYPSSRQQTPSSPISSSSSSPSSSSSLPPPSFDVPPNSISDPFSPNPASAQGGSGSGSGGARRQGGSRWAELRGEAQSGESAWARLRRGEGPPGQQSQQPAQ</sequence>
<keyword evidence="3" id="KW-1185">Reference proteome</keyword>
<evidence type="ECO:0000313" key="3">
    <source>
        <dbReference type="Proteomes" id="UP000245942"/>
    </source>
</evidence>
<dbReference type="Proteomes" id="UP000245942">
    <property type="component" value="Unassembled WGS sequence"/>
</dbReference>
<reference evidence="2 3" key="1">
    <citation type="journal article" date="2018" name="Mol. Biol. Evol.">
        <title>Broad Genomic Sampling Reveals a Smut Pathogenic Ancestry of the Fungal Clade Ustilaginomycotina.</title>
        <authorList>
            <person name="Kijpornyongpan T."/>
            <person name="Mondo S.J."/>
            <person name="Barry K."/>
            <person name="Sandor L."/>
            <person name="Lee J."/>
            <person name="Lipzen A."/>
            <person name="Pangilinan J."/>
            <person name="LaButti K."/>
            <person name="Hainaut M."/>
            <person name="Henrissat B."/>
            <person name="Grigoriev I.V."/>
            <person name="Spatafora J.W."/>
            <person name="Aime M.C."/>
        </authorList>
    </citation>
    <scope>NUCLEOTIDE SEQUENCE [LARGE SCALE GENOMIC DNA]</scope>
    <source>
        <strain evidence="2 3">MCA 4718</strain>
    </source>
</reference>
<dbReference type="GeneID" id="37010880"/>
<proteinExistence type="predicted"/>
<evidence type="ECO:0000256" key="1">
    <source>
        <dbReference type="SAM" id="MobiDB-lite"/>
    </source>
</evidence>